<dbReference type="Proteomes" id="UP000295701">
    <property type="component" value="Unassembled WGS sequence"/>
</dbReference>
<dbReference type="PRINTS" id="PR00164">
    <property type="entry name" value="ABC2TRNSPORT"/>
</dbReference>
<dbReference type="InterPro" id="IPR013525">
    <property type="entry name" value="ABC2_TM"/>
</dbReference>
<sequence length="279" mass="30068">MTNQTDETGGLPPGVANLQGSGNVAGRGSFLRSITALVLREMMTKYGRSPGGYVWALLEPIGMIVVLSFAFALVLRTPSLGNSFVLFYASGYLPFTMFMKLNTGSATSMRKSKSLLSFPAISWFDAILSNAILTVMTQLLVTYIILMGILVLTDVSAHIDPVPVVEAMGLAALLGVGVGTTVCALAGLYPLFLQVWKIVTRPLLLASAVLYILEDMPGIARDILWWNPVVHITGLARTGVFPTYTGGYISVAYVVFVSLVLLAFGLALLGRYHQEILRE</sequence>
<gene>
    <name evidence="13" type="ORF">E2L08_14085</name>
</gene>
<evidence type="ECO:0000256" key="7">
    <source>
        <dbReference type="ARBA" id="ARBA00022903"/>
    </source>
</evidence>
<dbReference type="PROSITE" id="PS51012">
    <property type="entry name" value="ABC_TM2"/>
    <property type="match status" value="1"/>
</dbReference>
<evidence type="ECO:0000256" key="3">
    <source>
        <dbReference type="ARBA" id="ARBA00022448"/>
    </source>
</evidence>
<dbReference type="GO" id="GO:0015774">
    <property type="term" value="P:polysaccharide transport"/>
    <property type="evidence" value="ECO:0007669"/>
    <property type="project" value="UniProtKB-KW"/>
</dbReference>
<evidence type="ECO:0000313" key="14">
    <source>
        <dbReference type="Proteomes" id="UP000295701"/>
    </source>
</evidence>
<feature type="transmembrane region" description="Helical" evidence="11">
    <location>
        <begin position="170"/>
        <end position="191"/>
    </location>
</feature>
<keyword evidence="8 11" id="KW-1133">Transmembrane helix</keyword>
<dbReference type="GO" id="GO:0015920">
    <property type="term" value="P:lipopolysaccharide transport"/>
    <property type="evidence" value="ECO:0007669"/>
    <property type="project" value="TreeGrafter"/>
</dbReference>
<proteinExistence type="inferred from homology"/>
<keyword evidence="4 11" id="KW-1003">Cell membrane</keyword>
<comment type="subcellular location">
    <subcellularLocation>
        <location evidence="11">Cell inner membrane</location>
        <topology evidence="11">Multi-pass membrane protein</topology>
    </subcellularLocation>
    <subcellularLocation>
        <location evidence="1">Cell membrane</location>
        <topology evidence="1">Multi-pass membrane protein</topology>
    </subcellularLocation>
</comment>
<keyword evidence="5" id="KW-0762">Sugar transport</keyword>
<evidence type="ECO:0000256" key="1">
    <source>
        <dbReference type="ARBA" id="ARBA00004651"/>
    </source>
</evidence>
<accession>A0A4R6A0Z3</accession>
<feature type="transmembrane region" description="Helical" evidence="11">
    <location>
        <begin position="203"/>
        <end position="226"/>
    </location>
</feature>
<feature type="transmembrane region" description="Helical" evidence="11">
    <location>
        <begin position="52"/>
        <end position="74"/>
    </location>
</feature>
<keyword evidence="10 11" id="KW-0472">Membrane</keyword>
<dbReference type="InterPro" id="IPR047817">
    <property type="entry name" value="ABC2_TM_bact-type"/>
</dbReference>
<keyword evidence="7" id="KW-0972">Capsule biogenesis/degradation</keyword>
<evidence type="ECO:0000256" key="11">
    <source>
        <dbReference type="RuleBase" id="RU361157"/>
    </source>
</evidence>
<evidence type="ECO:0000259" key="12">
    <source>
        <dbReference type="PROSITE" id="PS51012"/>
    </source>
</evidence>
<feature type="transmembrane region" description="Helical" evidence="11">
    <location>
        <begin position="120"/>
        <end position="150"/>
    </location>
</feature>
<dbReference type="AlphaFoldDB" id="A0A4R6A0Z3"/>
<feature type="transmembrane region" description="Helical" evidence="11">
    <location>
        <begin position="246"/>
        <end position="269"/>
    </location>
</feature>
<evidence type="ECO:0000256" key="9">
    <source>
        <dbReference type="ARBA" id="ARBA00023047"/>
    </source>
</evidence>
<evidence type="ECO:0000256" key="5">
    <source>
        <dbReference type="ARBA" id="ARBA00022597"/>
    </source>
</evidence>
<keyword evidence="14" id="KW-1185">Reference proteome</keyword>
<dbReference type="EMBL" id="SNAA01000018">
    <property type="protein sequence ID" value="TDL76224.1"/>
    <property type="molecule type" value="Genomic_DNA"/>
</dbReference>
<evidence type="ECO:0000256" key="10">
    <source>
        <dbReference type="ARBA" id="ARBA00023136"/>
    </source>
</evidence>
<reference evidence="13 14" key="1">
    <citation type="submission" date="2019-03" db="EMBL/GenBank/DDBJ databases">
        <title>Primorskyibacter sp. SS33 isolated from sediments.</title>
        <authorList>
            <person name="Xunke S."/>
        </authorList>
    </citation>
    <scope>NUCLEOTIDE SEQUENCE [LARGE SCALE GENOMIC DNA]</scope>
    <source>
        <strain evidence="13 14">SS33</strain>
    </source>
</reference>
<evidence type="ECO:0000256" key="6">
    <source>
        <dbReference type="ARBA" id="ARBA00022692"/>
    </source>
</evidence>
<dbReference type="PANTHER" id="PTHR30413">
    <property type="entry name" value="INNER MEMBRANE TRANSPORT PERMEASE"/>
    <property type="match status" value="1"/>
</dbReference>
<dbReference type="RefSeq" id="WP_133397738.1">
    <property type="nucleotide sequence ID" value="NZ_SNAA01000018.1"/>
</dbReference>
<dbReference type="Pfam" id="PF01061">
    <property type="entry name" value="ABC2_membrane"/>
    <property type="match status" value="1"/>
</dbReference>
<dbReference type="InterPro" id="IPR000412">
    <property type="entry name" value="ABC_2_transport"/>
</dbReference>
<keyword evidence="9" id="KW-0625">Polysaccharide transport</keyword>
<dbReference type="OrthoDB" id="8479094at2"/>
<evidence type="ECO:0000256" key="8">
    <source>
        <dbReference type="ARBA" id="ARBA00022989"/>
    </source>
</evidence>
<evidence type="ECO:0000313" key="13">
    <source>
        <dbReference type="EMBL" id="TDL76224.1"/>
    </source>
</evidence>
<dbReference type="GO" id="GO:0140359">
    <property type="term" value="F:ABC-type transporter activity"/>
    <property type="evidence" value="ECO:0007669"/>
    <property type="project" value="InterPro"/>
</dbReference>
<keyword evidence="3 11" id="KW-0813">Transport</keyword>
<protein>
    <recommendedName>
        <fullName evidence="11">Transport permease protein</fullName>
    </recommendedName>
</protein>
<comment type="caution">
    <text evidence="13">The sequence shown here is derived from an EMBL/GenBank/DDBJ whole genome shotgun (WGS) entry which is preliminary data.</text>
</comment>
<evidence type="ECO:0000256" key="2">
    <source>
        <dbReference type="ARBA" id="ARBA00007783"/>
    </source>
</evidence>
<comment type="similarity">
    <text evidence="2 11">Belongs to the ABC-2 integral membrane protein family.</text>
</comment>
<keyword evidence="6 11" id="KW-0812">Transmembrane</keyword>
<dbReference type="PANTHER" id="PTHR30413:SF10">
    <property type="entry name" value="CAPSULE POLYSACCHARIDE EXPORT INNER-MEMBRANE PROTEIN CTRC"/>
    <property type="match status" value="1"/>
</dbReference>
<feature type="domain" description="ABC transmembrane type-2" evidence="12">
    <location>
        <begin position="51"/>
        <end position="272"/>
    </location>
</feature>
<organism evidence="13 14">
    <name type="scientific">Palleronia sediminis</name>
    <dbReference type="NCBI Taxonomy" id="2547833"/>
    <lineage>
        <taxon>Bacteria</taxon>
        <taxon>Pseudomonadati</taxon>
        <taxon>Pseudomonadota</taxon>
        <taxon>Alphaproteobacteria</taxon>
        <taxon>Rhodobacterales</taxon>
        <taxon>Roseobacteraceae</taxon>
        <taxon>Palleronia</taxon>
    </lineage>
</organism>
<name>A0A4R6A0Z3_9RHOB</name>
<feature type="transmembrane region" description="Helical" evidence="11">
    <location>
        <begin position="80"/>
        <end position="99"/>
    </location>
</feature>
<evidence type="ECO:0000256" key="4">
    <source>
        <dbReference type="ARBA" id="ARBA00022475"/>
    </source>
</evidence>
<dbReference type="GO" id="GO:0043190">
    <property type="term" value="C:ATP-binding cassette (ABC) transporter complex"/>
    <property type="evidence" value="ECO:0007669"/>
    <property type="project" value="InterPro"/>
</dbReference>